<dbReference type="PANTHER" id="PTHR43044:SF2">
    <property type="entry name" value="POLYSULPHIDE REDUCTASE NRFD"/>
    <property type="match status" value="1"/>
</dbReference>
<evidence type="ECO:0000313" key="8">
    <source>
        <dbReference type="EMBL" id="WNG50293.1"/>
    </source>
</evidence>
<evidence type="ECO:0000256" key="7">
    <source>
        <dbReference type="SAM" id="Phobius"/>
    </source>
</evidence>
<keyword evidence="3" id="KW-1003">Cell membrane</keyword>
<dbReference type="Pfam" id="PF03916">
    <property type="entry name" value="NrfD"/>
    <property type="match status" value="1"/>
</dbReference>
<proteinExistence type="inferred from homology"/>
<feature type="transmembrane region" description="Helical" evidence="7">
    <location>
        <begin position="310"/>
        <end position="331"/>
    </location>
</feature>
<feature type="transmembrane region" description="Helical" evidence="7">
    <location>
        <begin position="172"/>
        <end position="197"/>
    </location>
</feature>
<feature type="transmembrane region" description="Helical" evidence="7">
    <location>
        <begin position="422"/>
        <end position="443"/>
    </location>
</feature>
<accession>A0ABY9X4F5</accession>
<name>A0ABY9X4F5_9BACT</name>
<feature type="transmembrane region" description="Helical" evidence="7">
    <location>
        <begin position="91"/>
        <end position="111"/>
    </location>
</feature>
<gene>
    <name evidence="8" type="ORF">F0U60_43800</name>
</gene>
<keyword evidence="5 7" id="KW-1133">Transmembrane helix</keyword>
<feature type="transmembrane region" description="Helical" evidence="7">
    <location>
        <begin position="381"/>
        <end position="402"/>
    </location>
</feature>
<evidence type="ECO:0000256" key="2">
    <source>
        <dbReference type="ARBA" id="ARBA00008929"/>
    </source>
</evidence>
<keyword evidence="6 7" id="KW-0472">Membrane</keyword>
<evidence type="ECO:0000256" key="4">
    <source>
        <dbReference type="ARBA" id="ARBA00022692"/>
    </source>
</evidence>
<protein>
    <submittedName>
        <fullName evidence="8">Hydrogenase</fullName>
    </submittedName>
</protein>
<feature type="transmembrane region" description="Helical" evidence="7">
    <location>
        <begin position="47"/>
        <end position="71"/>
    </location>
</feature>
<feature type="transmembrane region" description="Helical" evidence="7">
    <location>
        <begin position="269"/>
        <end position="289"/>
    </location>
</feature>
<keyword evidence="9" id="KW-1185">Reference proteome</keyword>
<dbReference type="Proteomes" id="UP001611383">
    <property type="component" value="Chromosome"/>
</dbReference>
<evidence type="ECO:0000256" key="5">
    <source>
        <dbReference type="ARBA" id="ARBA00022989"/>
    </source>
</evidence>
<evidence type="ECO:0000256" key="3">
    <source>
        <dbReference type="ARBA" id="ARBA00022475"/>
    </source>
</evidence>
<organism evidence="8 9">
    <name type="scientific">Archangium minus</name>
    <dbReference type="NCBI Taxonomy" id="83450"/>
    <lineage>
        <taxon>Bacteria</taxon>
        <taxon>Pseudomonadati</taxon>
        <taxon>Myxococcota</taxon>
        <taxon>Myxococcia</taxon>
        <taxon>Myxococcales</taxon>
        <taxon>Cystobacterineae</taxon>
        <taxon>Archangiaceae</taxon>
        <taxon>Archangium</taxon>
    </lineage>
</organism>
<feature type="transmembrane region" description="Helical" evidence="7">
    <location>
        <begin position="351"/>
        <end position="369"/>
    </location>
</feature>
<dbReference type="PANTHER" id="PTHR43044">
    <property type="match status" value="1"/>
</dbReference>
<sequence>MAETAAHTAAASLDPLEPRPLVAPHHDDKTLNETLLDHVWAKPGKGWFMLFGLALSALGLLVLGVTITLARGIGMWGNNQPNGWAFDIINFVWWVGIGHAGTLISAILLLFQQKWRTSINRFAEAMTLFAVCCAGLFPLLHTGRPWFAFWLFPYPSTLGAWPQFRSPLVWDVFAISTYLTVSALFWYVGLIPDLAALRDSSKGKLQRTIYGLFALGWRGSGRHWHNYKIGYLLLAGISTPLVVSVHTIVSFDFATSLIPGWHATIFPPYFVAGAVFSGFAMVITLIVPARKYLKLRDVITDRHLENMNKVIMATGLIVSYGYLMEHFIAWYSGSEYEIWTFYVNRARGPYAGVYWLMIACNVITPNIFWFKKCRTSIPIMWVASILVNIGMWCERFIIIVTSLTQDFLPSSWDLYSPTWVDWSIYIGTLGLFGTLFLLFLKFVPAVAVSEVKELQLELKHAAHHAAHGAETGAAGTLTHGAH</sequence>
<feature type="transmembrane region" description="Helical" evidence="7">
    <location>
        <begin position="123"/>
        <end position="152"/>
    </location>
</feature>
<evidence type="ECO:0000256" key="6">
    <source>
        <dbReference type="ARBA" id="ARBA00023136"/>
    </source>
</evidence>
<comment type="subcellular location">
    <subcellularLocation>
        <location evidence="1">Cell membrane</location>
        <topology evidence="1">Multi-pass membrane protein</topology>
    </subcellularLocation>
</comment>
<keyword evidence="4 7" id="KW-0812">Transmembrane</keyword>
<evidence type="ECO:0000256" key="1">
    <source>
        <dbReference type="ARBA" id="ARBA00004651"/>
    </source>
</evidence>
<dbReference type="EMBL" id="CP043494">
    <property type="protein sequence ID" value="WNG50293.1"/>
    <property type="molecule type" value="Genomic_DNA"/>
</dbReference>
<feature type="transmembrane region" description="Helical" evidence="7">
    <location>
        <begin position="229"/>
        <end position="249"/>
    </location>
</feature>
<dbReference type="InterPro" id="IPR005614">
    <property type="entry name" value="NrfD-like"/>
</dbReference>
<comment type="similarity">
    <text evidence="2">Belongs to the NrfD family.</text>
</comment>
<reference evidence="8 9" key="1">
    <citation type="submission" date="2019-08" db="EMBL/GenBank/DDBJ databases">
        <title>Archangium and Cystobacter genomes.</title>
        <authorList>
            <person name="Chen I.-C.K."/>
            <person name="Wielgoss S."/>
        </authorList>
    </citation>
    <scope>NUCLEOTIDE SEQUENCE [LARGE SCALE GENOMIC DNA]</scope>
    <source>
        <strain evidence="8 9">Cbm 6</strain>
    </source>
</reference>
<dbReference type="RefSeq" id="WP_395809186.1">
    <property type="nucleotide sequence ID" value="NZ_CP043494.1"/>
</dbReference>
<evidence type="ECO:0000313" key="9">
    <source>
        <dbReference type="Proteomes" id="UP001611383"/>
    </source>
</evidence>